<dbReference type="SFLD" id="SFLDS00029">
    <property type="entry name" value="Radical_SAM"/>
    <property type="match status" value="1"/>
</dbReference>
<dbReference type="GO" id="GO:0003824">
    <property type="term" value="F:catalytic activity"/>
    <property type="evidence" value="ECO:0007669"/>
    <property type="project" value="InterPro"/>
</dbReference>
<dbReference type="InterPro" id="IPR058240">
    <property type="entry name" value="rSAM_sf"/>
</dbReference>
<keyword evidence="7" id="KW-1185">Reference proteome</keyword>
<evidence type="ECO:0000259" key="5">
    <source>
        <dbReference type="Pfam" id="PF04055"/>
    </source>
</evidence>
<dbReference type="NCBIfam" id="NF033668">
    <property type="entry name" value="rSAM_PA0069"/>
    <property type="match status" value="1"/>
</dbReference>
<dbReference type="EMBL" id="CP001359">
    <property type="protein sequence ID" value="ACL66151.1"/>
    <property type="molecule type" value="Genomic_DNA"/>
</dbReference>
<dbReference type="KEGG" id="acp:A2cp1_2814"/>
<dbReference type="AlphaFoldDB" id="B8JE86"/>
<dbReference type="PANTHER" id="PTHR43432:SF3">
    <property type="entry name" value="SLR0285 PROTEIN"/>
    <property type="match status" value="1"/>
</dbReference>
<dbReference type="Pfam" id="PF04055">
    <property type="entry name" value="Radical_SAM"/>
    <property type="match status" value="1"/>
</dbReference>
<dbReference type="SUPFAM" id="SSF102114">
    <property type="entry name" value="Radical SAM enzymes"/>
    <property type="match status" value="1"/>
</dbReference>
<keyword evidence="3" id="KW-0411">Iron-sulfur</keyword>
<dbReference type="InterPro" id="IPR007197">
    <property type="entry name" value="rSAM"/>
</dbReference>
<dbReference type="InterPro" id="IPR040086">
    <property type="entry name" value="MJ0683-like"/>
</dbReference>
<dbReference type="SFLD" id="SFLDG01084">
    <property type="entry name" value="Uncharacterised_Radical_SAM_Su"/>
    <property type="match status" value="1"/>
</dbReference>
<evidence type="ECO:0000313" key="6">
    <source>
        <dbReference type="EMBL" id="ACL66151.1"/>
    </source>
</evidence>
<dbReference type="GO" id="GO:0051536">
    <property type="term" value="F:iron-sulfur cluster binding"/>
    <property type="evidence" value="ECO:0007669"/>
    <property type="project" value="UniProtKB-KW"/>
</dbReference>
<feature type="domain" description="Radical SAM core" evidence="5">
    <location>
        <begin position="54"/>
        <end position="225"/>
    </location>
</feature>
<dbReference type="RefSeq" id="WP_012633908.1">
    <property type="nucleotide sequence ID" value="NC_011891.1"/>
</dbReference>
<accession>B8JE86</accession>
<protein>
    <submittedName>
        <fullName evidence="6">Radical SAM domain protein</fullName>
    </submittedName>
</protein>
<dbReference type="HOGENOM" id="CLU_015525_0_0_7"/>
<dbReference type="Gene3D" id="3.80.30.30">
    <property type="match status" value="1"/>
</dbReference>
<reference evidence="6" key="1">
    <citation type="submission" date="2009-01" db="EMBL/GenBank/DDBJ databases">
        <title>Complete sequence of Anaeromyxobacter dehalogenans 2CP-1.</title>
        <authorList>
            <consortium name="US DOE Joint Genome Institute"/>
            <person name="Lucas S."/>
            <person name="Copeland A."/>
            <person name="Lapidus A."/>
            <person name="Glavina del Rio T."/>
            <person name="Dalin E."/>
            <person name="Tice H."/>
            <person name="Bruce D."/>
            <person name="Goodwin L."/>
            <person name="Pitluck S."/>
            <person name="Saunders E."/>
            <person name="Brettin T."/>
            <person name="Detter J.C."/>
            <person name="Han C."/>
            <person name="Larimer F."/>
            <person name="Land M."/>
            <person name="Hauser L."/>
            <person name="Kyrpides N."/>
            <person name="Ovchinnikova G."/>
            <person name="Beliaev A.S."/>
            <person name="Richardson P."/>
        </authorList>
    </citation>
    <scope>NUCLEOTIDE SEQUENCE</scope>
    <source>
        <strain evidence="6">2CP-1</strain>
    </source>
</reference>
<evidence type="ECO:0000313" key="7">
    <source>
        <dbReference type="Proteomes" id="UP000007089"/>
    </source>
</evidence>
<sequence>MTPRAAWNPPNPWAAAEIEWDDGPPPARITLLEDATRDVLSRNDSPDIPFRWSVNPYRGCMHACAYCYARPTHEYLGMGAGTDFDTRIVVKRRAPELLRAAFDRPGWKGEEVAFSGGTDAWQPIEAELRLTRGCLEVCAAYRNPIRVVTKSALLERDLDLLQELARSSRVLISVSLPFLDPALARALEPWAPSPARRLRLIERLARAGLSPGVLVAPAIPGLDDQVPRVLAAAGAAGAERAAWVLLRLPGSVAPVFEQRLRAALPDAAARVMHLVRETREGRTYDPAFPTRRRGTGAYAAVIAQVFARHASRLGLDRSEPPLDGPSPFRRPGAGGQLGLFDPT</sequence>
<evidence type="ECO:0000256" key="3">
    <source>
        <dbReference type="ARBA" id="ARBA00023014"/>
    </source>
</evidence>
<keyword evidence="2" id="KW-0408">Iron</keyword>
<proteinExistence type="predicted"/>
<name>B8JE86_ANAD2</name>
<evidence type="ECO:0000256" key="4">
    <source>
        <dbReference type="SAM" id="MobiDB-lite"/>
    </source>
</evidence>
<organism evidence="6 7">
    <name type="scientific">Anaeromyxobacter dehalogenans (strain ATCC BAA-258 / DSM 21875 / 2CP-1)</name>
    <dbReference type="NCBI Taxonomy" id="455488"/>
    <lineage>
        <taxon>Bacteria</taxon>
        <taxon>Pseudomonadati</taxon>
        <taxon>Myxococcota</taxon>
        <taxon>Myxococcia</taxon>
        <taxon>Myxococcales</taxon>
        <taxon>Cystobacterineae</taxon>
        <taxon>Anaeromyxobacteraceae</taxon>
        <taxon>Anaeromyxobacter</taxon>
    </lineage>
</organism>
<gene>
    <name evidence="6" type="ordered locus">A2cp1_2814</name>
</gene>
<feature type="region of interest" description="Disordered" evidence="4">
    <location>
        <begin position="314"/>
        <end position="343"/>
    </location>
</feature>
<dbReference type="Proteomes" id="UP000007089">
    <property type="component" value="Chromosome"/>
</dbReference>
<dbReference type="PANTHER" id="PTHR43432">
    <property type="entry name" value="SLR0285 PROTEIN"/>
    <property type="match status" value="1"/>
</dbReference>
<dbReference type="CDD" id="cd01335">
    <property type="entry name" value="Radical_SAM"/>
    <property type="match status" value="1"/>
</dbReference>
<dbReference type="GO" id="GO:0046872">
    <property type="term" value="F:metal ion binding"/>
    <property type="evidence" value="ECO:0007669"/>
    <property type="project" value="UniProtKB-KW"/>
</dbReference>
<evidence type="ECO:0000256" key="1">
    <source>
        <dbReference type="ARBA" id="ARBA00022723"/>
    </source>
</evidence>
<keyword evidence="1" id="KW-0479">Metal-binding</keyword>
<evidence type="ECO:0000256" key="2">
    <source>
        <dbReference type="ARBA" id="ARBA00023004"/>
    </source>
</evidence>